<keyword evidence="5 15" id="KW-0768">Sushi</keyword>
<dbReference type="PRINTS" id="PR00343">
    <property type="entry name" value="SELECTIN"/>
</dbReference>
<reference evidence="20" key="3">
    <citation type="submission" date="2025-09" db="UniProtKB">
        <authorList>
            <consortium name="Ensembl"/>
        </authorList>
    </citation>
    <scope>IDENTIFICATION</scope>
</reference>
<evidence type="ECO:0000259" key="17">
    <source>
        <dbReference type="PROSITE" id="PS50026"/>
    </source>
</evidence>
<evidence type="ECO:0000256" key="7">
    <source>
        <dbReference type="ARBA" id="ARBA00022729"/>
    </source>
</evidence>
<evidence type="ECO:0000313" key="21">
    <source>
        <dbReference type="Proteomes" id="UP000265120"/>
    </source>
</evidence>
<dbReference type="OMA" id="FSYGNTC"/>
<evidence type="ECO:0000259" key="19">
    <source>
        <dbReference type="PROSITE" id="PS50923"/>
    </source>
</evidence>
<evidence type="ECO:0000256" key="11">
    <source>
        <dbReference type="ARBA" id="ARBA00022889"/>
    </source>
</evidence>
<evidence type="ECO:0000256" key="9">
    <source>
        <dbReference type="ARBA" id="ARBA00022737"/>
    </source>
</evidence>
<evidence type="ECO:0000256" key="4">
    <source>
        <dbReference type="ARBA" id="ARBA00022536"/>
    </source>
</evidence>
<dbReference type="PROSITE" id="PS01186">
    <property type="entry name" value="EGF_2"/>
    <property type="match status" value="1"/>
</dbReference>
<keyword evidence="8" id="KW-0430">Lectin</keyword>
<evidence type="ECO:0000256" key="10">
    <source>
        <dbReference type="ARBA" id="ARBA00022837"/>
    </source>
</evidence>
<feature type="disulfide bond" evidence="15">
    <location>
        <begin position="492"/>
        <end position="519"/>
    </location>
</feature>
<dbReference type="GO" id="GO:0046872">
    <property type="term" value="F:metal ion binding"/>
    <property type="evidence" value="ECO:0007669"/>
    <property type="project" value="UniProtKB-KW"/>
</dbReference>
<feature type="disulfide bond" evidence="15">
    <location>
        <begin position="231"/>
        <end position="258"/>
    </location>
</feature>
<dbReference type="InterPro" id="IPR001304">
    <property type="entry name" value="C-type_lectin-like"/>
</dbReference>
<name>A0A3P8UD44_CYNSE</name>
<feature type="domain" description="Sushi" evidence="19">
    <location>
        <begin position="522"/>
        <end position="581"/>
    </location>
</feature>
<feature type="disulfide bond" evidence="15">
    <location>
        <begin position="552"/>
        <end position="579"/>
    </location>
</feature>
<dbReference type="CDD" id="cd03592">
    <property type="entry name" value="CLECT_selectins_like"/>
    <property type="match status" value="1"/>
</dbReference>
<feature type="domain" description="Sushi" evidence="19">
    <location>
        <begin position="391"/>
        <end position="452"/>
    </location>
</feature>
<comment type="subcellular location">
    <subcellularLocation>
        <location evidence="1">Cell membrane</location>
        <topology evidence="1">Single-pass type I membrane protein</topology>
    </subcellularLocation>
</comment>
<dbReference type="InterPro" id="IPR035976">
    <property type="entry name" value="Sushi/SCR/CCP_sf"/>
</dbReference>
<dbReference type="FunFam" id="2.10.70.10:FF:000001">
    <property type="entry name" value="Selectin P"/>
    <property type="match status" value="1"/>
</dbReference>
<feature type="disulfide bond" evidence="14">
    <location>
        <begin position="163"/>
        <end position="173"/>
    </location>
</feature>
<dbReference type="PROSITE" id="PS50923">
    <property type="entry name" value="SUSHI"/>
    <property type="match status" value="5"/>
</dbReference>
<dbReference type="Pfam" id="PF00059">
    <property type="entry name" value="Lectin_C"/>
    <property type="match status" value="1"/>
</dbReference>
<evidence type="ECO:0000256" key="3">
    <source>
        <dbReference type="ARBA" id="ARBA00022475"/>
    </source>
</evidence>
<organism evidence="20 21">
    <name type="scientific">Cynoglossus semilaevis</name>
    <name type="common">Tongue sole</name>
    <dbReference type="NCBI Taxonomy" id="244447"/>
    <lineage>
        <taxon>Eukaryota</taxon>
        <taxon>Metazoa</taxon>
        <taxon>Chordata</taxon>
        <taxon>Craniata</taxon>
        <taxon>Vertebrata</taxon>
        <taxon>Euteleostomi</taxon>
        <taxon>Actinopterygii</taxon>
        <taxon>Neopterygii</taxon>
        <taxon>Teleostei</taxon>
        <taxon>Neoteleostei</taxon>
        <taxon>Acanthomorphata</taxon>
        <taxon>Carangaria</taxon>
        <taxon>Pleuronectiformes</taxon>
        <taxon>Pleuronectoidei</taxon>
        <taxon>Cynoglossidae</taxon>
        <taxon>Cynoglossinae</taxon>
        <taxon>Cynoglossus</taxon>
    </lineage>
</organism>
<comment type="similarity">
    <text evidence="2">Belongs to the selectin/LECAM family.</text>
</comment>
<dbReference type="Proteomes" id="UP000265120">
    <property type="component" value="Chromosome 2"/>
</dbReference>
<keyword evidence="9" id="KW-0677">Repeat</keyword>
<comment type="caution">
    <text evidence="14">Lacks conserved residue(s) required for the propagation of feature annotation.</text>
</comment>
<dbReference type="InterPro" id="IPR002396">
    <property type="entry name" value="Selectin_superfamily"/>
</dbReference>
<feature type="domain" description="EGF-like" evidence="17">
    <location>
        <begin position="159"/>
        <end position="194"/>
    </location>
</feature>
<keyword evidence="13" id="KW-0325">Glycoprotein</keyword>
<proteinExistence type="inferred from homology"/>
<feature type="domain" description="Sushi" evidence="19">
    <location>
        <begin position="466"/>
        <end position="521"/>
    </location>
</feature>
<keyword evidence="12 14" id="KW-1015">Disulfide bond</keyword>
<dbReference type="SUPFAM" id="SSF56436">
    <property type="entry name" value="C-type lectin-like"/>
    <property type="match status" value="1"/>
</dbReference>
<dbReference type="InterPro" id="IPR000742">
    <property type="entry name" value="EGF"/>
</dbReference>
<keyword evidence="16" id="KW-0472">Membrane</keyword>
<dbReference type="InterPro" id="IPR016187">
    <property type="entry name" value="CTDL_fold"/>
</dbReference>
<dbReference type="GeneTree" id="ENSGT00940000160168"/>
<keyword evidence="4 14" id="KW-0245">EGF-like domain</keyword>
<dbReference type="FunFam" id="3.10.100.10:FF:000007">
    <property type="entry name" value="L-selectin"/>
    <property type="match status" value="1"/>
</dbReference>
<reference evidence="20" key="2">
    <citation type="submission" date="2025-08" db="UniProtKB">
        <authorList>
            <consortium name="Ensembl"/>
        </authorList>
    </citation>
    <scope>IDENTIFICATION</scope>
</reference>
<accession>A0A3P8UD44</accession>
<keyword evidence="21" id="KW-1185">Reference proteome</keyword>
<keyword evidence="6" id="KW-0479">Metal-binding</keyword>
<keyword evidence="11" id="KW-0130">Cell adhesion</keyword>
<keyword evidence="16" id="KW-0812">Transmembrane</keyword>
<dbReference type="GO" id="GO:0030246">
    <property type="term" value="F:carbohydrate binding"/>
    <property type="evidence" value="ECO:0007669"/>
    <property type="project" value="UniProtKB-KW"/>
</dbReference>
<dbReference type="SUPFAM" id="SSF57196">
    <property type="entry name" value="EGF/Laminin"/>
    <property type="match status" value="1"/>
</dbReference>
<evidence type="ECO:0000256" key="15">
    <source>
        <dbReference type="PROSITE-ProRule" id="PRU00302"/>
    </source>
</evidence>
<keyword evidence="10" id="KW-0106">Calcium</keyword>
<dbReference type="PROSITE" id="PS50041">
    <property type="entry name" value="C_TYPE_LECTIN_2"/>
    <property type="match status" value="1"/>
</dbReference>
<dbReference type="AlphaFoldDB" id="A0A3P8UD44"/>
<keyword evidence="16" id="KW-1133">Transmembrane helix</keyword>
<dbReference type="Ensembl" id="ENSCSET00000000366.1">
    <property type="protein sequence ID" value="ENSCSEP00000000342.1"/>
    <property type="gene ID" value="ENSCSEG00000000249.1"/>
</dbReference>
<dbReference type="GO" id="GO:0007155">
    <property type="term" value="P:cell adhesion"/>
    <property type="evidence" value="ECO:0007669"/>
    <property type="project" value="UniProtKB-KW"/>
</dbReference>
<dbReference type="PROSITE" id="PS00022">
    <property type="entry name" value="EGF_1"/>
    <property type="match status" value="1"/>
</dbReference>
<dbReference type="PANTHER" id="PTHR19325">
    <property type="entry name" value="COMPLEMENT COMPONENT-RELATED SUSHI DOMAIN-CONTAINING"/>
    <property type="match status" value="1"/>
</dbReference>
<evidence type="ECO:0000256" key="16">
    <source>
        <dbReference type="SAM" id="Phobius"/>
    </source>
</evidence>
<feature type="domain" description="Sushi" evidence="19">
    <location>
        <begin position="261"/>
        <end position="326"/>
    </location>
</feature>
<dbReference type="SMART" id="SM00034">
    <property type="entry name" value="CLECT"/>
    <property type="match status" value="1"/>
</dbReference>
<feature type="domain" description="C-type lectin" evidence="18">
    <location>
        <begin position="35"/>
        <end position="159"/>
    </location>
</feature>
<evidence type="ECO:0000256" key="6">
    <source>
        <dbReference type="ARBA" id="ARBA00022723"/>
    </source>
</evidence>
<evidence type="ECO:0000256" key="12">
    <source>
        <dbReference type="ARBA" id="ARBA00023157"/>
    </source>
</evidence>
<evidence type="ECO:0000256" key="2">
    <source>
        <dbReference type="ARBA" id="ARBA00007360"/>
    </source>
</evidence>
<evidence type="ECO:0000256" key="5">
    <source>
        <dbReference type="ARBA" id="ARBA00022659"/>
    </source>
</evidence>
<evidence type="ECO:0000256" key="13">
    <source>
        <dbReference type="ARBA" id="ARBA00023180"/>
    </source>
</evidence>
<dbReference type="PANTHER" id="PTHR19325:SF569">
    <property type="entry name" value="COMPLEMENT COMPONENT 4 BINDING PROTEIN, SECRETORY-RELATED"/>
    <property type="match status" value="1"/>
</dbReference>
<dbReference type="SUPFAM" id="SSF57535">
    <property type="entry name" value="Complement control module/SCR domain"/>
    <property type="match status" value="6"/>
</dbReference>
<dbReference type="InterPro" id="IPR000436">
    <property type="entry name" value="Sushi_SCR_CCP_dom"/>
</dbReference>
<evidence type="ECO:0000256" key="14">
    <source>
        <dbReference type="PROSITE-ProRule" id="PRU00076"/>
    </source>
</evidence>
<feature type="disulfide bond" evidence="15">
    <location>
        <begin position="423"/>
        <end position="450"/>
    </location>
</feature>
<feature type="domain" description="Sushi" evidence="19">
    <location>
        <begin position="197"/>
        <end position="260"/>
    </location>
</feature>
<dbReference type="Pfam" id="PF00084">
    <property type="entry name" value="Sushi"/>
    <property type="match status" value="6"/>
</dbReference>
<dbReference type="InterPro" id="IPR016186">
    <property type="entry name" value="C-type_lectin-like/link_sf"/>
</dbReference>
<feature type="transmembrane region" description="Helical" evidence="16">
    <location>
        <begin position="585"/>
        <end position="608"/>
    </location>
</feature>
<protein>
    <submittedName>
        <fullName evidence="20">Selectin E</fullName>
    </submittedName>
</protein>
<dbReference type="CDD" id="cd00033">
    <property type="entry name" value="CCP"/>
    <property type="match status" value="5"/>
</dbReference>
<evidence type="ECO:0000259" key="18">
    <source>
        <dbReference type="PROSITE" id="PS50041"/>
    </source>
</evidence>
<dbReference type="Gene3D" id="2.10.70.10">
    <property type="entry name" value="Complement Module, domain 1"/>
    <property type="match status" value="6"/>
</dbReference>
<evidence type="ECO:0000313" key="20">
    <source>
        <dbReference type="Ensembl" id="ENSCSEP00000000342.1"/>
    </source>
</evidence>
<keyword evidence="3" id="KW-1003">Cell membrane</keyword>
<evidence type="ECO:0000256" key="8">
    <source>
        <dbReference type="ARBA" id="ARBA00022734"/>
    </source>
</evidence>
<dbReference type="Gene3D" id="3.10.100.10">
    <property type="entry name" value="Mannose-Binding Protein A, subunit A"/>
    <property type="match status" value="1"/>
</dbReference>
<dbReference type="InterPro" id="IPR033991">
    <property type="entry name" value="Selectin_CTLD"/>
</dbReference>
<dbReference type="GO" id="GO:0005886">
    <property type="term" value="C:plasma membrane"/>
    <property type="evidence" value="ECO:0007669"/>
    <property type="project" value="UniProtKB-SubCell"/>
</dbReference>
<dbReference type="SMART" id="SM00032">
    <property type="entry name" value="CCP"/>
    <property type="match status" value="6"/>
</dbReference>
<dbReference type="InterPro" id="IPR050350">
    <property type="entry name" value="Compl-Cell_Adhes-Reg"/>
</dbReference>
<sequence>MDTSFEFRPIYGRKMFSSWICLTLFYSMLCTWTSVEGWSYYYSNSTMNWQDARAWCKEHYTDMVAIQNQKEIEHLNSWLPFKQTYYWIGIRKISDVWTWVGTNKTLTVEATNWAKGEPNNADNAQESEDCVEMYIKTKSDQKGKWNDERCGKMKTALCYTAACKNDSCHFGECVETINSHRCSCFDGFYGEKCDQVVTCKREEVTVPYQGHVNCTYQYGEFTYNSSCQYSCETGYQLTMSRPLRCTGTKQWSEQPPECKLVQCPELLSPERGYTSCSNPLGSSSYLSTCEITCNEGYVLEGSSSTTVRTQCGASGEWNVSQPTCVVAPFPAPQKLDNGFVSCYNIDLRFTPTRTCNFSCARGYHLVGPISLTDTAQTAANMSERMPRCEAIICPSPKGHSNLIPKCSRPSSELSPGSTCSFSCAPGFELMGEDAAECSDEGKWSKPLPDCKEITCPAPKIPANGHVDCSLPPSSTSLSHSPYALGVLCTFSCDIGYELQGADIMECARKGQWSSSPATCTAVSCPLLKAPENGFVNCSDSELVYSSECSFTCGQDYTLVGHKLLTCSHHGNWTEERPICQASPSVTALVSGVVSVGTVLSALSAAAWIRKQLKQKKDTFELSR</sequence>
<keyword evidence="7" id="KW-0732">Signal</keyword>
<evidence type="ECO:0000256" key="1">
    <source>
        <dbReference type="ARBA" id="ARBA00004251"/>
    </source>
</evidence>
<reference evidence="20 21" key="1">
    <citation type="journal article" date="2014" name="Nat. Genet.">
        <title>Whole-genome sequence of a flatfish provides insights into ZW sex chromosome evolution and adaptation to a benthic lifestyle.</title>
        <authorList>
            <person name="Chen S."/>
            <person name="Zhang G."/>
            <person name="Shao C."/>
            <person name="Huang Q."/>
            <person name="Liu G."/>
            <person name="Zhang P."/>
            <person name="Song W."/>
            <person name="An N."/>
            <person name="Chalopin D."/>
            <person name="Volff J.N."/>
            <person name="Hong Y."/>
            <person name="Li Q."/>
            <person name="Sha Z."/>
            <person name="Zhou H."/>
            <person name="Xie M."/>
            <person name="Yu Q."/>
            <person name="Liu Y."/>
            <person name="Xiang H."/>
            <person name="Wang N."/>
            <person name="Wu K."/>
            <person name="Yang C."/>
            <person name="Zhou Q."/>
            <person name="Liao X."/>
            <person name="Yang L."/>
            <person name="Hu Q."/>
            <person name="Zhang J."/>
            <person name="Meng L."/>
            <person name="Jin L."/>
            <person name="Tian Y."/>
            <person name="Lian J."/>
            <person name="Yang J."/>
            <person name="Miao G."/>
            <person name="Liu S."/>
            <person name="Liang Z."/>
            <person name="Yan F."/>
            <person name="Li Y."/>
            <person name="Sun B."/>
            <person name="Zhang H."/>
            <person name="Zhang J."/>
            <person name="Zhu Y."/>
            <person name="Du M."/>
            <person name="Zhao Y."/>
            <person name="Schartl M."/>
            <person name="Tang Q."/>
            <person name="Wang J."/>
        </authorList>
    </citation>
    <scope>NUCLEOTIDE SEQUENCE</scope>
</reference>
<feature type="disulfide bond" evidence="14">
    <location>
        <begin position="184"/>
        <end position="193"/>
    </location>
</feature>
<dbReference type="PROSITE" id="PS50026">
    <property type="entry name" value="EGF_3"/>
    <property type="match status" value="1"/>
</dbReference>